<evidence type="ECO:0000256" key="1">
    <source>
        <dbReference type="ARBA" id="ARBA00004651"/>
    </source>
</evidence>
<dbReference type="GO" id="GO:0055085">
    <property type="term" value="P:transmembrane transport"/>
    <property type="evidence" value="ECO:0007669"/>
    <property type="project" value="InterPro"/>
</dbReference>
<evidence type="ECO:0000313" key="10">
    <source>
        <dbReference type="EMBL" id="AUJ32546.1"/>
    </source>
</evidence>
<dbReference type="InterPro" id="IPR004841">
    <property type="entry name" value="AA-permease/SLC12A_dom"/>
</dbReference>
<evidence type="ECO:0000256" key="8">
    <source>
        <dbReference type="SAM" id="Phobius"/>
    </source>
</evidence>
<dbReference type="InterPro" id="IPR004840">
    <property type="entry name" value="Amino_acid_permease_CS"/>
</dbReference>
<evidence type="ECO:0000256" key="2">
    <source>
        <dbReference type="ARBA" id="ARBA00022448"/>
    </source>
</evidence>
<protein>
    <submittedName>
        <fullName evidence="10">Amino acid permease</fullName>
    </submittedName>
</protein>
<keyword evidence="3" id="KW-1003">Cell membrane</keyword>
<dbReference type="Proteomes" id="UP000324497">
    <property type="component" value="Chromosome"/>
</dbReference>
<dbReference type="Gene3D" id="1.20.1740.10">
    <property type="entry name" value="Amino acid/polyamine transporter I"/>
    <property type="match status" value="1"/>
</dbReference>
<comment type="subcellular location">
    <subcellularLocation>
        <location evidence="1">Cell membrane</location>
        <topology evidence="1">Multi-pass membrane protein</topology>
    </subcellularLocation>
</comment>
<feature type="transmembrane region" description="Helical" evidence="8">
    <location>
        <begin position="366"/>
        <end position="387"/>
    </location>
</feature>
<feature type="transmembrane region" description="Helical" evidence="8">
    <location>
        <begin position="46"/>
        <end position="66"/>
    </location>
</feature>
<dbReference type="PROSITE" id="PS00218">
    <property type="entry name" value="AMINO_ACID_PERMEASE_1"/>
    <property type="match status" value="1"/>
</dbReference>
<dbReference type="GO" id="GO:0006865">
    <property type="term" value="P:amino acid transport"/>
    <property type="evidence" value="ECO:0007669"/>
    <property type="project" value="UniProtKB-KW"/>
</dbReference>
<sequence>MNGVIYYMKNDQNLARGLKNRHVQLIALGGTIGTGLFLGAGKSIKLAGPAIIIAYLLTGVICFWLMRAMGELLLSDLSKHSFIDFISKYLGEKIGLVTGWTYWFCWITIAMADVTASGLYVQYWFPTLPRWLPGLIILLVLLIVNMTAVGLFGETEFWFALIKIVAIVVLIVTGIILVLVNYRTPLGTASLNNLVKYQGFLPHGISGLISSFQMVTFGFIGIELIGVTASETQDPQITIPKAINEIPTRVILFYVGSLMALMCIYPWNHISPTQSPFVQVFKGIGISMAAGIINFVVLTAAASACNSSIFSTSRMIFTLSYGKKHKFYNWLSHLSRRQVPANAIIFSTLTIGLAVAANFVFSNTALFAFISSVATTCFLFIWAMIMLAHLKFRHLTKTKSNKFTMPWYPFSDYAVLLFLGFVAAIMCLNSTTFWALVASVFWLVILWLLIAFKQFEEH</sequence>
<name>A0A3Q8CCN4_9LACO</name>
<dbReference type="PANTHER" id="PTHR43495:SF2">
    <property type="entry name" value="D-SERINE_D-ALANINE_GLYCINE TRANSPORTER"/>
    <property type="match status" value="1"/>
</dbReference>
<feature type="transmembrane region" description="Helical" evidence="8">
    <location>
        <begin position="131"/>
        <end position="153"/>
    </location>
</feature>
<evidence type="ECO:0000256" key="6">
    <source>
        <dbReference type="ARBA" id="ARBA00022989"/>
    </source>
</evidence>
<feature type="transmembrane region" description="Helical" evidence="8">
    <location>
        <begin position="21"/>
        <end position="40"/>
    </location>
</feature>
<dbReference type="Pfam" id="PF00324">
    <property type="entry name" value="AA_permease"/>
    <property type="match status" value="1"/>
</dbReference>
<keyword evidence="4 8" id="KW-0812">Transmembrane</keyword>
<evidence type="ECO:0000256" key="7">
    <source>
        <dbReference type="ARBA" id="ARBA00023136"/>
    </source>
</evidence>
<accession>A0A3Q8CCN4</accession>
<dbReference type="FunFam" id="1.20.1740.10:FF:000001">
    <property type="entry name" value="Amino acid permease"/>
    <property type="match status" value="1"/>
</dbReference>
<dbReference type="KEGG" id="lng:BSQ50_08360"/>
<keyword evidence="5" id="KW-0029">Amino-acid transport</keyword>
<dbReference type="PIRSF" id="PIRSF006060">
    <property type="entry name" value="AA_transporter"/>
    <property type="match status" value="1"/>
</dbReference>
<feature type="transmembrane region" description="Helical" evidence="8">
    <location>
        <begin position="280"/>
        <end position="305"/>
    </location>
</feature>
<keyword evidence="11" id="KW-1185">Reference proteome</keyword>
<keyword evidence="7 8" id="KW-0472">Membrane</keyword>
<evidence type="ECO:0000313" key="11">
    <source>
        <dbReference type="Proteomes" id="UP000324497"/>
    </source>
</evidence>
<feature type="transmembrane region" description="Helical" evidence="8">
    <location>
        <begin position="200"/>
        <end position="229"/>
    </location>
</feature>
<evidence type="ECO:0000256" key="3">
    <source>
        <dbReference type="ARBA" id="ARBA00022475"/>
    </source>
</evidence>
<evidence type="ECO:0000256" key="5">
    <source>
        <dbReference type="ARBA" id="ARBA00022970"/>
    </source>
</evidence>
<dbReference type="GO" id="GO:0005886">
    <property type="term" value="C:plasma membrane"/>
    <property type="evidence" value="ECO:0007669"/>
    <property type="project" value="UniProtKB-SubCell"/>
</dbReference>
<keyword evidence="2" id="KW-0813">Transport</keyword>
<gene>
    <name evidence="10" type="ORF">BSQ50_08360</name>
</gene>
<dbReference type="AlphaFoldDB" id="A0A3Q8CCN4"/>
<dbReference type="EMBL" id="CP018180">
    <property type="protein sequence ID" value="AUJ32546.1"/>
    <property type="molecule type" value="Genomic_DNA"/>
</dbReference>
<feature type="transmembrane region" description="Helical" evidence="8">
    <location>
        <begin position="407"/>
        <end position="426"/>
    </location>
</feature>
<dbReference type="PANTHER" id="PTHR43495">
    <property type="entry name" value="GABA PERMEASE"/>
    <property type="match status" value="1"/>
</dbReference>
<keyword evidence="6 8" id="KW-1133">Transmembrane helix</keyword>
<reference evidence="10 11" key="1">
    <citation type="submission" date="2016-11" db="EMBL/GenBank/DDBJ databases">
        <title>Interaction between Lactobacillus species and yeast in water kefir.</title>
        <authorList>
            <person name="Behr J."/>
            <person name="Xu D."/>
            <person name="Vogel R.F."/>
        </authorList>
    </citation>
    <scope>NUCLEOTIDE SEQUENCE [LARGE SCALE GENOMIC DNA]</scope>
    <source>
        <strain evidence="10 11">TMW 1.1827</strain>
    </source>
</reference>
<feature type="transmembrane region" description="Helical" evidence="8">
    <location>
        <begin position="339"/>
        <end position="360"/>
    </location>
</feature>
<feature type="transmembrane region" description="Helical" evidence="8">
    <location>
        <begin position="160"/>
        <end position="180"/>
    </location>
</feature>
<feature type="transmembrane region" description="Helical" evidence="8">
    <location>
        <begin position="250"/>
        <end position="268"/>
    </location>
</feature>
<evidence type="ECO:0000259" key="9">
    <source>
        <dbReference type="Pfam" id="PF00324"/>
    </source>
</evidence>
<feature type="transmembrane region" description="Helical" evidence="8">
    <location>
        <begin position="432"/>
        <end position="452"/>
    </location>
</feature>
<feature type="domain" description="Amino acid permease/ SLC12A" evidence="9">
    <location>
        <begin position="22"/>
        <end position="449"/>
    </location>
</feature>
<organism evidence="10 11">
    <name type="scientific">Liquorilactobacillus nagelii</name>
    <dbReference type="NCBI Taxonomy" id="82688"/>
    <lineage>
        <taxon>Bacteria</taxon>
        <taxon>Bacillati</taxon>
        <taxon>Bacillota</taxon>
        <taxon>Bacilli</taxon>
        <taxon>Lactobacillales</taxon>
        <taxon>Lactobacillaceae</taxon>
        <taxon>Liquorilactobacillus</taxon>
    </lineage>
</organism>
<proteinExistence type="predicted"/>
<evidence type="ECO:0000256" key="4">
    <source>
        <dbReference type="ARBA" id="ARBA00022692"/>
    </source>
</evidence>